<protein>
    <submittedName>
        <fullName evidence="3">Uncharacterized protein LOC110345680</fullName>
    </submittedName>
</protein>
<name>A0AAX6RRA5_HETGA</name>
<proteinExistence type="predicted"/>
<accession>A0AAX6RRA5</accession>
<evidence type="ECO:0000256" key="1">
    <source>
        <dbReference type="SAM" id="MobiDB-lite"/>
    </source>
</evidence>
<feature type="region of interest" description="Disordered" evidence="1">
    <location>
        <begin position="129"/>
        <end position="235"/>
    </location>
</feature>
<keyword evidence="2" id="KW-1185">Reference proteome</keyword>
<dbReference type="RefSeq" id="XP_021099630.1">
    <property type="nucleotide sequence ID" value="XM_021243971.1"/>
</dbReference>
<sequence length="235" mass="25426">MRDESQGLARPDDVFDGERLFGLPEPAPRGVAGPQLPGSKAQEWTEERTSLQLQQRLLLAPHPSHWTERGSSRGAAPVRLRLRLSPLRLPPSFLLLLLLLLLHHRLRSSSNSSSSALLSLLPLSRLPASSRTKTQTLKSRRRSYFRCPAPTPPPRRGTQGATPLRHFRPTPARPLPSLCRPCSKPSHPEPSGGAARDAYHVMAALEASPPPAGARAAPPSLAPLLSGRGSGDLLV</sequence>
<dbReference type="Proteomes" id="UP000694906">
    <property type="component" value="Unplaced"/>
</dbReference>
<reference evidence="3" key="1">
    <citation type="submission" date="2025-08" db="UniProtKB">
        <authorList>
            <consortium name="RefSeq"/>
        </authorList>
    </citation>
    <scope>IDENTIFICATION</scope>
</reference>
<feature type="compositionally biased region" description="Basic and acidic residues" evidence="1">
    <location>
        <begin position="1"/>
        <end position="19"/>
    </location>
</feature>
<feature type="region of interest" description="Disordered" evidence="1">
    <location>
        <begin position="1"/>
        <end position="41"/>
    </location>
</feature>
<gene>
    <name evidence="3" type="primary">LOC110345680</name>
</gene>
<feature type="compositionally biased region" description="Low complexity" evidence="1">
    <location>
        <begin position="213"/>
        <end position="227"/>
    </location>
</feature>
<evidence type="ECO:0000313" key="2">
    <source>
        <dbReference type="Proteomes" id="UP000694906"/>
    </source>
</evidence>
<evidence type="ECO:0000313" key="3">
    <source>
        <dbReference type="RefSeq" id="XP_021099630.1"/>
    </source>
</evidence>
<organism evidence="2 3">
    <name type="scientific">Heterocephalus glaber</name>
    <name type="common">Naked mole rat</name>
    <dbReference type="NCBI Taxonomy" id="10181"/>
    <lineage>
        <taxon>Eukaryota</taxon>
        <taxon>Metazoa</taxon>
        <taxon>Chordata</taxon>
        <taxon>Craniata</taxon>
        <taxon>Vertebrata</taxon>
        <taxon>Euteleostomi</taxon>
        <taxon>Mammalia</taxon>
        <taxon>Eutheria</taxon>
        <taxon>Euarchontoglires</taxon>
        <taxon>Glires</taxon>
        <taxon>Rodentia</taxon>
        <taxon>Hystricomorpha</taxon>
        <taxon>Bathyergidae</taxon>
        <taxon>Heterocephalus</taxon>
    </lineage>
</organism>
<dbReference type="AlphaFoldDB" id="A0AAX6RRA5"/>
<dbReference type="GeneID" id="110345680"/>